<proteinExistence type="predicted"/>
<evidence type="ECO:0000313" key="4">
    <source>
        <dbReference type="Proteomes" id="UP000199462"/>
    </source>
</evidence>
<keyword evidence="4" id="KW-1185">Reference proteome</keyword>
<dbReference type="PROSITE" id="PS51257">
    <property type="entry name" value="PROKAR_LIPOPROTEIN"/>
    <property type="match status" value="1"/>
</dbReference>
<feature type="chain" id="PRO_5011653674" evidence="2">
    <location>
        <begin position="21"/>
        <end position="338"/>
    </location>
</feature>
<evidence type="ECO:0000256" key="1">
    <source>
        <dbReference type="SAM" id="MobiDB-lite"/>
    </source>
</evidence>
<reference evidence="4" key="1">
    <citation type="submission" date="2016-10" db="EMBL/GenBank/DDBJ databases">
        <authorList>
            <person name="Varghese N."/>
            <person name="Submissions S."/>
        </authorList>
    </citation>
    <scope>NUCLEOTIDE SEQUENCE [LARGE SCALE GENOMIC DNA]</scope>
    <source>
        <strain evidence="4">DSM 19891</strain>
    </source>
</reference>
<feature type="region of interest" description="Disordered" evidence="1">
    <location>
        <begin position="24"/>
        <end position="43"/>
    </location>
</feature>
<dbReference type="Proteomes" id="UP000199462">
    <property type="component" value="Unassembled WGS sequence"/>
</dbReference>
<gene>
    <name evidence="3" type="ORF">SAMN04488010_2136</name>
</gene>
<accession>A0A1I6J218</accession>
<organism evidence="3 4">
    <name type="scientific">Maribacter stanieri</name>
    <dbReference type="NCBI Taxonomy" id="440514"/>
    <lineage>
        <taxon>Bacteria</taxon>
        <taxon>Pseudomonadati</taxon>
        <taxon>Bacteroidota</taxon>
        <taxon>Flavobacteriia</taxon>
        <taxon>Flavobacteriales</taxon>
        <taxon>Flavobacteriaceae</taxon>
        <taxon>Maribacter</taxon>
    </lineage>
</organism>
<dbReference type="RefSeq" id="WP_091903024.1">
    <property type="nucleotide sequence ID" value="NZ_FOYX01000002.1"/>
</dbReference>
<dbReference type="AlphaFoldDB" id="A0A1I6J218"/>
<keyword evidence="2" id="KW-0732">Signal</keyword>
<dbReference type="Gene3D" id="2.60.120.260">
    <property type="entry name" value="Galactose-binding domain-like"/>
    <property type="match status" value="1"/>
</dbReference>
<dbReference type="STRING" id="440514.SAMN04488010_2136"/>
<evidence type="ECO:0000313" key="3">
    <source>
        <dbReference type="EMBL" id="SFR72570.1"/>
    </source>
</evidence>
<dbReference type="EMBL" id="FOYX01000002">
    <property type="protein sequence ID" value="SFR72570.1"/>
    <property type="molecule type" value="Genomic_DNA"/>
</dbReference>
<protein>
    <submittedName>
        <fullName evidence="3">Uncharacterized protein</fullName>
    </submittedName>
</protein>
<evidence type="ECO:0000256" key="2">
    <source>
        <dbReference type="SAM" id="SignalP"/>
    </source>
</evidence>
<sequence>MIYLKNTLLLFVFASLTMTACKNGQNSKNTTPDNSETYTGSASVSQGSATVLTENIFECDRGREAPIGTSTATDGSEWTVPAEVNFTNESFPFASDLFNPCTKVEYTSADEALAALDGTDVIEVDTDGEIITAYIFADNYFEMYINGIEVGKDNVPFTQFNSNIVRFKVNTPFTIAMKLVDWEENSGLGSEANRGQAFHPGDGGIVAVFKNSKDDIIATTNSAWKAQTFYTAPLKDLSCASEEGSLRLSDACSTEDSNDGTSYYALHWKTPSNWESADFDDSDWPNATEFSNNTIGVDNKPAYTNFIDVFDNNEEDAQFIWSTNVILDNEVLVRYTVK</sequence>
<name>A0A1I6J218_9FLAO</name>
<feature type="signal peptide" evidence="2">
    <location>
        <begin position="1"/>
        <end position="20"/>
    </location>
</feature>